<gene>
    <name evidence="4" type="ORF">KME32_14040</name>
</gene>
<dbReference type="InterPro" id="IPR012296">
    <property type="entry name" value="Nuclease_put_TT1808"/>
</dbReference>
<dbReference type="SUPFAM" id="SSF52980">
    <property type="entry name" value="Restriction endonuclease-like"/>
    <property type="match status" value="1"/>
</dbReference>
<protein>
    <submittedName>
        <fullName evidence="4">Uma2 family endonuclease</fullName>
    </submittedName>
</protein>
<evidence type="ECO:0000313" key="5">
    <source>
        <dbReference type="Proteomes" id="UP000715781"/>
    </source>
</evidence>
<dbReference type="Pfam" id="PF05685">
    <property type="entry name" value="Uma2"/>
    <property type="match status" value="1"/>
</dbReference>
<reference evidence="4" key="2">
    <citation type="journal article" date="2022" name="Microbiol. Resour. Announc.">
        <title>Metagenome Sequencing to Explore Phylogenomics of Terrestrial Cyanobacteria.</title>
        <authorList>
            <person name="Ward R.D."/>
            <person name="Stajich J.E."/>
            <person name="Johansen J.R."/>
            <person name="Huntemann M."/>
            <person name="Clum A."/>
            <person name="Foster B."/>
            <person name="Foster B."/>
            <person name="Roux S."/>
            <person name="Palaniappan K."/>
            <person name="Varghese N."/>
            <person name="Mukherjee S."/>
            <person name="Reddy T.B.K."/>
            <person name="Daum C."/>
            <person name="Copeland A."/>
            <person name="Chen I.A."/>
            <person name="Ivanova N.N."/>
            <person name="Kyrpides N.C."/>
            <person name="Shapiro N."/>
            <person name="Eloe-Fadrosh E.A."/>
            <person name="Pietrasiak N."/>
        </authorList>
    </citation>
    <scope>NUCLEOTIDE SEQUENCE</scope>
    <source>
        <strain evidence="4">JT2-VF2</strain>
    </source>
</reference>
<feature type="domain" description="Putative restriction endonuclease" evidence="3">
    <location>
        <begin position="38"/>
        <end position="164"/>
    </location>
</feature>
<evidence type="ECO:0000259" key="3">
    <source>
        <dbReference type="Pfam" id="PF05685"/>
    </source>
</evidence>
<dbReference type="AlphaFoldDB" id="A0A951UGP9"/>
<dbReference type="Gene3D" id="3.90.1570.10">
    <property type="entry name" value="tt1808, chain A"/>
    <property type="match status" value="1"/>
</dbReference>
<keyword evidence="4" id="KW-0378">Hydrolase</keyword>
<evidence type="ECO:0000256" key="1">
    <source>
        <dbReference type="SAM" id="Coils"/>
    </source>
</evidence>
<comment type="caution">
    <text evidence="4">The sequence shown here is derived from an EMBL/GenBank/DDBJ whole genome shotgun (WGS) entry which is preliminary data.</text>
</comment>
<dbReference type="InterPro" id="IPR008538">
    <property type="entry name" value="Uma2"/>
</dbReference>
<dbReference type="InterPro" id="IPR011335">
    <property type="entry name" value="Restrct_endonuc-II-like"/>
</dbReference>
<accession>A0A951UGP9</accession>
<keyword evidence="4" id="KW-0255">Endonuclease</keyword>
<evidence type="ECO:0000256" key="2">
    <source>
        <dbReference type="SAM" id="MobiDB-lite"/>
    </source>
</evidence>
<proteinExistence type="predicted"/>
<keyword evidence="1" id="KW-0175">Coiled coil</keyword>
<keyword evidence="4" id="KW-0540">Nuclease</keyword>
<feature type="coiled-coil region" evidence="1">
    <location>
        <begin position="208"/>
        <end position="235"/>
    </location>
</feature>
<dbReference type="PANTHER" id="PTHR33352">
    <property type="entry name" value="SLR1095 PROTEIN"/>
    <property type="match status" value="1"/>
</dbReference>
<feature type="region of interest" description="Disordered" evidence="2">
    <location>
        <begin position="1"/>
        <end position="22"/>
    </location>
</feature>
<name>A0A951UGP9_9NOST</name>
<dbReference type="Proteomes" id="UP000715781">
    <property type="component" value="Unassembled WGS sequence"/>
</dbReference>
<evidence type="ECO:0000313" key="4">
    <source>
        <dbReference type="EMBL" id="MBW4562246.1"/>
    </source>
</evidence>
<reference evidence="4" key="1">
    <citation type="submission" date="2021-05" db="EMBL/GenBank/DDBJ databases">
        <authorList>
            <person name="Pietrasiak N."/>
            <person name="Ward R."/>
            <person name="Stajich J.E."/>
            <person name="Kurbessoian T."/>
        </authorList>
    </citation>
    <scope>NUCLEOTIDE SEQUENCE</scope>
    <source>
        <strain evidence="4">JT2-VF2</strain>
    </source>
</reference>
<dbReference type="GO" id="GO:0004519">
    <property type="term" value="F:endonuclease activity"/>
    <property type="evidence" value="ECO:0007669"/>
    <property type="project" value="UniProtKB-KW"/>
</dbReference>
<sequence length="241" mass="28440">MLDYNAPEYLPSSEELPCSDDTPVDNELQNLIPNLLKAILALIWQDRWDWFFGVDMGIYDRTRQIRRTPIIPDGFLSIGVPRRKNDPKGRLSYVLLEENNIPPMLVLEVVSQTYGGEYDNKMTAYAQLGVLYYVIYNPNDYQRDKHEPFEVYRLENGEYLRQIGEPVWMPEIGLGIGRGQGIHEGWQRQWLYWFDEQGNRFSTPEEVAEQASLRAEQERQQREIAEQLLQRYRERFGELSE</sequence>
<organism evidence="4 5">
    <name type="scientific">Mojavia pulchra JT2-VF2</name>
    <dbReference type="NCBI Taxonomy" id="287848"/>
    <lineage>
        <taxon>Bacteria</taxon>
        <taxon>Bacillati</taxon>
        <taxon>Cyanobacteriota</taxon>
        <taxon>Cyanophyceae</taxon>
        <taxon>Nostocales</taxon>
        <taxon>Nostocaceae</taxon>
    </lineage>
</organism>
<dbReference type="PANTHER" id="PTHR33352:SF3">
    <property type="entry name" value="SLR1612 PROTEIN"/>
    <property type="match status" value="1"/>
</dbReference>
<dbReference type="CDD" id="cd06260">
    <property type="entry name" value="DUF820-like"/>
    <property type="match status" value="1"/>
</dbReference>
<dbReference type="EMBL" id="JAHHHN010000007">
    <property type="protein sequence ID" value="MBW4562246.1"/>
    <property type="molecule type" value="Genomic_DNA"/>
</dbReference>